<dbReference type="Proteomes" id="UP001152795">
    <property type="component" value="Unassembled WGS sequence"/>
</dbReference>
<evidence type="ECO:0000313" key="2">
    <source>
        <dbReference type="Proteomes" id="UP001152795"/>
    </source>
</evidence>
<sequence length="123" mass="14266">LSRCHRISENAFGILGNRWRVFRSRIALSPEKVSILVLGAITLHNYLRSNSTAGKIYMPEDLFDHEDPAVTGKFIQGNWHSDEECIYWQDLPPCTAHNSTFQAKEIRKEFTEYFMMEGALSWQ</sequence>
<keyword evidence="2" id="KW-1185">Reference proteome</keyword>
<comment type="caution">
    <text evidence="1">The sequence shown here is derived from an EMBL/GenBank/DDBJ whole genome shotgun (WGS) entry which is preliminary data.</text>
</comment>
<dbReference type="EMBL" id="CACRXK020016538">
    <property type="protein sequence ID" value="CAB4029987.1"/>
    <property type="molecule type" value="Genomic_DNA"/>
</dbReference>
<gene>
    <name evidence="1" type="ORF">PACLA_8A007825</name>
</gene>
<proteinExistence type="predicted"/>
<name>A0A6S7JG19_PARCT</name>
<organism evidence="1 2">
    <name type="scientific">Paramuricea clavata</name>
    <name type="common">Red gorgonian</name>
    <name type="synonym">Violescent sea-whip</name>
    <dbReference type="NCBI Taxonomy" id="317549"/>
    <lineage>
        <taxon>Eukaryota</taxon>
        <taxon>Metazoa</taxon>
        <taxon>Cnidaria</taxon>
        <taxon>Anthozoa</taxon>
        <taxon>Octocorallia</taxon>
        <taxon>Malacalcyonacea</taxon>
        <taxon>Plexauridae</taxon>
        <taxon>Paramuricea</taxon>
    </lineage>
</organism>
<feature type="non-terminal residue" evidence="1">
    <location>
        <position position="1"/>
    </location>
</feature>
<dbReference type="AlphaFoldDB" id="A0A6S7JG19"/>
<dbReference type="OrthoDB" id="5987879at2759"/>
<evidence type="ECO:0000313" key="1">
    <source>
        <dbReference type="EMBL" id="CAB4029987.1"/>
    </source>
</evidence>
<reference evidence="1" key="1">
    <citation type="submission" date="2020-04" db="EMBL/GenBank/DDBJ databases">
        <authorList>
            <person name="Alioto T."/>
            <person name="Alioto T."/>
            <person name="Gomez Garrido J."/>
        </authorList>
    </citation>
    <scope>NUCLEOTIDE SEQUENCE</scope>
    <source>
        <strain evidence="1">A484AB</strain>
    </source>
</reference>
<accession>A0A6S7JG19</accession>
<protein>
    <submittedName>
        <fullName evidence="1">Uncharacterized protein</fullName>
    </submittedName>
</protein>